<name>A0A420ER06_9SPHN</name>
<gene>
    <name evidence="2" type="ORF">D6851_01045</name>
</gene>
<dbReference type="RefSeq" id="WP_120323018.1">
    <property type="nucleotide sequence ID" value="NZ_RAPF01000001.1"/>
</dbReference>
<dbReference type="CDD" id="cd03192">
    <property type="entry name" value="GST_C_Sigma_like"/>
    <property type="match status" value="1"/>
</dbReference>
<keyword evidence="2" id="KW-0808">Transferase</keyword>
<dbReference type="PROSITE" id="PS50405">
    <property type="entry name" value="GST_CTER"/>
    <property type="match status" value="1"/>
</dbReference>
<protein>
    <submittedName>
        <fullName evidence="2">Glutathione S-transferase</fullName>
    </submittedName>
</protein>
<dbReference type="Pfam" id="PF14497">
    <property type="entry name" value="GST_C_3"/>
    <property type="match status" value="1"/>
</dbReference>
<keyword evidence="3" id="KW-1185">Reference proteome</keyword>
<evidence type="ECO:0000313" key="3">
    <source>
        <dbReference type="Proteomes" id="UP000284395"/>
    </source>
</evidence>
<proteinExistence type="predicted"/>
<evidence type="ECO:0000259" key="1">
    <source>
        <dbReference type="PROSITE" id="PS50405"/>
    </source>
</evidence>
<dbReference type="AlphaFoldDB" id="A0A420ER06"/>
<dbReference type="InterPro" id="IPR004046">
    <property type="entry name" value="GST_C"/>
</dbReference>
<dbReference type="Proteomes" id="UP000284395">
    <property type="component" value="Unassembled WGS sequence"/>
</dbReference>
<dbReference type="InterPro" id="IPR036249">
    <property type="entry name" value="Thioredoxin-like_sf"/>
</dbReference>
<dbReference type="Gene3D" id="3.40.30.10">
    <property type="entry name" value="Glutaredoxin"/>
    <property type="match status" value="1"/>
</dbReference>
<dbReference type="InterPro" id="IPR050213">
    <property type="entry name" value="GST_superfamily"/>
</dbReference>
<evidence type="ECO:0000313" key="2">
    <source>
        <dbReference type="EMBL" id="RKF23114.1"/>
    </source>
</evidence>
<dbReference type="GO" id="GO:0006749">
    <property type="term" value="P:glutathione metabolic process"/>
    <property type="evidence" value="ECO:0007669"/>
    <property type="project" value="TreeGrafter"/>
</dbReference>
<dbReference type="InterPro" id="IPR010987">
    <property type="entry name" value="Glutathione-S-Trfase_C-like"/>
</dbReference>
<organism evidence="2 3">
    <name type="scientific">Altericroceibacterium spongiae</name>
    <dbReference type="NCBI Taxonomy" id="2320269"/>
    <lineage>
        <taxon>Bacteria</taxon>
        <taxon>Pseudomonadati</taxon>
        <taxon>Pseudomonadota</taxon>
        <taxon>Alphaproteobacteria</taxon>
        <taxon>Sphingomonadales</taxon>
        <taxon>Erythrobacteraceae</taxon>
        <taxon>Altericroceibacterium</taxon>
    </lineage>
</organism>
<reference evidence="2 3" key="1">
    <citation type="submission" date="2018-09" db="EMBL/GenBank/DDBJ databases">
        <title>Altererythrobacter spongiae sp. nov., isolated from a marine sponge.</title>
        <authorList>
            <person name="Zhuang L."/>
            <person name="Luo L."/>
        </authorList>
    </citation>
    <scope>NUCLEOTIDE SEQUENCE [LARGE SCALE GENOMIC DNA]</scope>
    <source>
        <strain evidence="2 3">HN-Y73</strain>
    </source>
</reference>
<sequence length="238" mass="26937">MTYDLWYWPTRPGRGDFVRYALEAGGIAYRDRAREADDGFGAIPAHLDAMTARHAFAVPLLETGRESIAQTPNILLFLVQEHGLGPKDAAGIRYGNQLQCDIADMVEEVHAVHHPITTSLYYEEQKDEAIRAARSFREDRIPKYCDHFERVATAHGGDWMLEGESWSTLDTSIAYLLDGLHFMFPKRMQALANDYPALHAVRERVFALENVAAYRQSARCKPFGTDGIFRNYPELDAA</sequence>
<dbReference type="SUPFAM" id="SSF47616">
    <property type="entry name" value="GST C-terminal domain-like"/>
    <property type="match status" value="1"/>
</dbReference>
<accession>A0A420ER06</accession>
<dbReference type="SUPFAM" id="SSF52833">
    <property type="entry name" value="Thioredoxin-like"/>
    <property type="match status" value="1"/>
</dbReference>
<dbReference type="PANTHER" id="PTHR11571:SF263">
    <property type="entry name" value="GLUTATHIONE S-TRANSFERASE"/>
    <property type="match status" value="1"/>
</dbReference>
<feature type="domain" description="GST C-terminal" evidence="1">
    <location>
        <begin position="85"/>
        <end position="223"/>
    </location>
</feature>
<dbReference type="Gene3D" id="1.20.1050.10">
    <property type="match status" value="1"/>
</dbReference>
<dbReference type="EMBL" id="RAPF01000001">
    <property type="protein sequence ID" value="RKF23114.1"/>
    <property type="molecule type" value="Genomic_DNA"/>
</dbReference>
<comment type="caution">
    <text evidence="2">The sequence shown here is derived from an EMBL/GenBank/DDBJ whole genome shotgun (WGS) entry which is preliminary data.</text>
</comment>
<dbReference type="GO" id="GO:0004364">
    <property type="term" value="F:glutathione transferase activity"/>
    <property type="evidence" value="ECO:0007669"/>
    <property type="project" value="TreeGrafter"/>
</dbReference>
<dbReference type="PANTHER" id="PTHR11571">
    <property type="entry name" value="GLUTATHIONE S-TRANSFERASE"/>
    <property type="match status" value="1"/>
</dbReference>
<dbReference type="OrthoDB" id="7203409at2"/>
<dbReference type="InterPro" id="IPR036282">
    <property type="entry name" value="Glutathione-S-Trfase_C_sf"/>
</dbReference>